<gene>
    <name evidence="1" type="ORF">EDD40_3031</name>
</gene>
<dbReference type="OrthoDB" id="10008054at2"/>
<reference evidence="1 2" key="1">
    <citation type="submission" date="2018-11" db="EMBL/GenBank/DDBJ databases">
        <title>Sequencing the genomes of 1000 actinobacteria strains.</title>
        <authorList>
            <person name="Klenk H.-P."/>
        </authorList>
    </citation>
    <scope>NUCLEOTIDE SEQUENCE [LARGE SCALE GENOMIC DNA]</scope>
    <source>
        <strain evidence="1 2">DSM 44231</strain>
    </source>
</reference>
<evidence type="ECO:0000313" key="1">
    <source>
        <dbReference type="EMBL" id="ROP37710.1"/>
    </source>
</evidence>
<comment type="caution">
    <text evidence="1">The sequence shown here is derived from an EMBL/GenBank/DDBJ whole genome shotgun (WGS) entry which is preliminary data.</text>
</comment>
<keyword evidence="2" id="KW-1185">Reference proteome</keyword>
<protein>
    <submittedName>
        <fullName evidence="1">Uncharacterized protein</fullName>
    </submittedName>
</protein>
<dbReference type="EMBL" id="RJKM01000001">
    <property type="protein sequence ID" value="ROP37710.1"/>
    <property type="molecule type" value="Genomic_DNA"/>
</dbReference>
<dbReference type="AlphaFoldDB" id="A0A3N1H592"/>
<evidence type="ECO:0000313" key="2">
    <source>
        <dbReference type="Proteomes" id="UP000268727"/>
    </source>
</evidence>
<proteinExistence type="predicted"/>
<accession>A0A3N1H592</accession>
<dbReference type="RefSeq" id="WP_148088805.1">
    <property type="nucleotide sequence ID" value="NZ_RJKM01000001.1"/>
</dbReference>
<dbReference type="Proteomes" id="UP000268727">
    <property type="component" value="Unassembled WGS sequence"/>
</dbReference>
<organism evidence="1 2">
    <name type="scientific">Saccharothrix texasensis</name>
    <dbReference type="NCBI Taxonomy" id="103734"/>
    <lineage>
        <taxon>Bacteria</taxon>
        <taxon>Bacillati</taxon>
        <taxon>Actinomycetota</taxon>
        <taxon>Actinomycetes</taxon>
        <taxon>Pseudonocardiales</taxon>
        <taxon>Pseudonocardiaceae</taxon>
        <taxon>Saccharothrix</taxon>
    </lineage>
</organism>
<name>A0A3N1H592_9PSEU</name>
<sequence>MLMNSRSRGAVRSACGHVRFVVAHPARDESTDENTWDRPTAMLVRLMGFFAEFVDDGVRAIARVIRDDLPAVVDAEWPPPDRTGDHLHDLVARTTRWAEARGLL</sequence>